<gene>
    <name evidence="1" type="ORF">ACG-C91_0008</name>
</gene>
<dbReference type="Proteomes" id="UP000009213">
    <property type="component" value="Segment"/>
</dbReference>
<dbReference type="EMBL" id="JN986844">
    <property type="protein sequence ID" value="AFH19833.1"/>
    <property type="molecule type" value="Genomic_DNA"/>
</dbReference>
<organism evidence="1 2">
    <name type="scientific">Escherichia phage vB_EcoP_ACG-C91</name>
    <dbReference type="NCBI Taxonomy" id="1141139"/>
    <lineage>
        <taxon>Viruses</taxon>
        <taxon>Duplodnaviria</taxon>
        <taxon>Heunggongvirae</taxon>
        <taxon>Uroviricota</taxon>
        <taxon>Caudoviricetes</taxon>
        <taxon>Autographivirales</taxon>
        <taxon>Autosignataviridae</taxon>
        <taxon>Molineuxvirinae</taxon>
        <taxon>Vectrevirus</taxon>
        <taxon>Vectrevirus ACGC91</taxon>
    </lineage>
</organism>
<dbReference type="OrthoDB" id="27817at10239"/>
<evidence type="ECO:0000313" key="2">
    <source>
        <dbReference type="Proteomes" id="UP000009213"/>
    </source>
</evidence>
<name>K4FC99_9CAUD</name>
<keyword evidence="2" id="KW-1185">Reference proteome</keyword>
<proteinExistence type="predicted"/>
<reference evidence="2" key="1">
    <citation type="submission" date="2011-11" db="EMBL/GenBank/DDBJ databases">
        <authorList>
            <person name="Chibeu A."/>
            <person name="Kropinski A.M."/>
        </authorList>
    </citation>
    <scope>NUCLEOTIDE SEQUENCE [LARGE SCALE GENOMIC DNA]</scope>
</reference>
<dbReference type="KEGG" id="vg:13994436"/>
<dbReference type="RefSeq" id="YP_006987770.1">
    <property type="nucleotide sequence ID" value="NC_019403.1"/>
</dbReference>
<evidence type="ECO:0000313" key="1">
    <source>
        <dbReference type="EMBL" id="AFH19833.1"/>
    </source>
</evidence>
<accession>K4FC99</accession>
<sequence>MKMERQYNFIFSDGVTLKCSLRFAQIREEVLGTTYKLFS</sequence>
<dbReference type="GeneID" id="13994436"/>
<protein>
    <submittedName>
        <fullName evidence="1">Uncharacterized protein</fullName>
    </submittedName>
</protein>